<gene>
    <name evidence="1" type="ORF">GJR95_06160</name>
</gene>
<name>A0A6P1VRK3_9BACT</name>
<evidence type="ECO:0000313" key="1">
    <source>
        <dbReference type="EMBL" id="QHV94620.1"/>
    </source>
</evidence>
<dbReference type="KEGG" id="senf:GJR95_06160"/>
<keyword evidence="2" id="KW-1185">Reference proteome</keyword>
<accession>A0A6P1VRK3</accession>
<organism evidence="1 2">
    <name type="scientific">Spirosoma endbachense</name>
    <dbReference type="NCBI Taxonomy" id="2666025"/>
    <lineage>
        <taxon>Bacteria</taxon>
        <taxon>Pseudomonadati</taxon>
        <taxon>Bacteroidota</taxon>
        <taxon>Cytophagia</taxon>
        <taxon>Cytophagales</taxon>
        <taxon>Cytophagaceae</taxon>
        <taxon>Spirosoma</taxon>
    </lineage>
</organism>
<sequence>MIEKNSKQTPQKVGLKEVTREGMDYEFTLLFELDVRHQVRATKDQTGYSVINPSLFPC</sequence>
<proteinExistence type="predicted"/>
<reference evidence="1 2" key="1">
    <citation type="submission" date="2019-11" db="EMBL/GenBank/DDBJ databases">
        <title>Spirosoma endbachense sp. nov., isolated from a natural salt meadow.</title>
        <authorList>
            <person name="Rojas J."/>
            <person name="Ambika Manirajan B."/>
            <person name="Ratering S."/>
            <person name="Suarez C."/>
            <person name="Geissler-Plaum R."/>
            <person name="Schnell S."/>
        </authorList>
    </citation>
    <scope>NUCLEOTIDE SEQUENCE [LARGE SCALE GENOMIC DNA]</scope>
    <source>
        <strain evidence="1 2">I-24</strain>
    </source>
</reference>
<dbReference type="EMBL" id="CP045997">
    <property type="protein sequence ID" value="QHV94620.1"/>
    <property type="molecule type" value="Genomic_DNA"/>
</dbReference>
<dbReference type="AlphaFoldDB" id="A0A6P1VRK3"/>
<evidence type="ECO:0000313" key="2">
    <source>
        <dbReference type="Proteomes" id="UP000464577"/>
    </source>
</evidence>
<protein>
    <submittedName>
        <fullName evidence="1">Uncharacterized protein</fullName>
    </submittedName>
</protein>
<dbReference type="Proteomes" id="UP000464577">
    <property type="component" value="Chromosome"/>
</dbReference>
<dbReference type="RefSeq" id="WP_162385040.1">
    <property type="nucleotide sequence ID" value="NZ_CP045997.1"/>
</dbReference>